<keyword evidence="9" id="KW-1185">Reference proteome</keyword>
<dbReference type="GO" id="GO:0016020">
    <property type="term" value="C:membrane"/>
    <property type="evidence" value="ECO:0007669"/>
    <property type="project" value="InterPro"/>
</dbReference>
<sequence>MNTDLILTVVKLFFGMIILMFLIVLTLKLGANKVSKFQRGKYIKVLEKTPLSKDSNLFLIKLGEEGCIITSSQNNVEVIKKLTKDEIDIIEKEKKALNDEILNMYNNKFENLKNKLNIKK</sequence>
<feature type="transmembrane region" description="Helical" evidence="7">
    <location>
        <begin position="12"/>
        <end position="31"/>
    </location>
</feature>
<dbReference type="RefSeq" id="WP_072984333.1">
    <property type="nucleotide sequence ID" value="NZ_FQZB01000003.1"/>
</dbReference>
<evidence type="ECO:0000256" key="3">
    <source>
        <dbReference type="ARBA" id="ARBA00022692"/>
    </source>
</evidence>
<dbReference type="AlphaFoldDB" id="A0A1M6AUM7"/>
<keyword evidence="3 7" id="KW-0812">Transmembrane</keyword>
<dbReference type="InterPro" id="IPR022781">
    <property type="entry name" value="Flagellar_biosynth_FliO"/>
</dbReference>
<name>A0A1M6AUM7_9CLOT</name>
<evidence type="ECO:0000256" key="1">
    <source>
        <dbReference type="ARBA" id="ARBA00004236"/>
    </source>
</evidence>
<dbReference type="STRING" id="1121302.SAMN02745163_00176"/>
<reference evidence="8 9" key="1">
    <citation type="submission" date="2016-11" db="EMBL/GenBank/DDBJ databases">
        <authorList>
            <person name="Jaros S."/>
            <person name="Januszkiewicz K."/>
            <person name="Wedrychowicz H."/>
        </authorList>
    </citation>
    <scope>NUCLEOTIDE SEQUENCE [LARGE SCALE GENOMIC DNA]</scope>
    <source>
        <strain evidence="8 9">DSM 21758</strain>
    </source>
</reference>
<keyword evidence="4 7" id="KW-1133">Transmembrane helix</keyword>
<dbReference type="Pfam" id="PF04347">
    <property type="entry name" value="FliO"/>
    <property type="match status" value="1"/>
</dbReference>
<organism evidence="8 9">
    <name type="scientific">Clostridium cavendishii DSM 21758</name>
    <dbReference type="NCBI Taxonomy" id="1121302"/>
    <lineage>
        <taxon>Bacteria</taxon>
        <taxon>Bacillati</taxon>
        <taxon>Bacillota</taxon>
        <taxon>Clostridia</taxon>
        <taxon>Eubacteriales</taxon>
        <taxon>Clostridiaceae</taxon>
        <taxon>Clostridium</taxon>
    </lineage>
</organism>
<evidence type="ECO:0000256" key="6">
    <source>
        <dbReference type="SAM" id="Coils"/>
    </source>
</evidence>
<evidence type="ECO:0000256" key="4">
    <source>
        <dbReference type="ARBA" id="ARBA00022989"/>
    </source>
</evidence>
<evidence type="ECO:0000313" key="9">
    <source>
        <dbReference type="Proteomes" id="UP000184310"/>
    </source>
</evidence>
<gene>
    <name evidence="8" type="ORF">SAMN02745163_00176</name>
</gene>
<keyword evidence="8" id="KW-0969">Cilium</keyword>
<protein>
    <submittedName>
        <fullName evidence="8">Flagellar protein FliO/FliZ</fullName>
    </submittedName>
</protein>
<keyword evidence="8" id="KW-0282">Flagellum</keyword>
<dbReference type="GO" id="GO:0044781">
    <property type="term" value="P:bacterial-type flagellum organization"/>
    <property type="evidence" value="ECO:0007669"/>
    <property type="project" value="InterPro"/>
</dbReference>
<dbReference type="Proteomes" id="UP000184310">
    <property type="component" value="Unassembled WGS sequence"/>
</dbReference>
<feature type="coiled-coil region" evidence="6">
    <location>
        <begin position="80"/>
        <end position="107"/>
    </location>
</feature>
<comment type="subcellular location">
    <subcellularLocation>
        <location evidence="1">Cell membrane</location>
    </subcellularLocation>
</comment>
<evidence type="ECO:0000256" key="5">
    <source>
        <dbReference type="ARBA" id="ARBA00023136"/>
    </source>
</evidence>
<evidence type="ECO:0000256" key="2">
    <source>
        <dbReference type="ARBA" id="ARBA00022475"/>
    </source>
</evidence>
<keyword evidence="8" id="KW-0966">Cell projection</keyword>
<dbReference type="OrthoDB" id="1936088at2"/>
<dbReference type="EMBL" id="FQZB01000003">
    <property type="protein sequence ID" value="SHI39923.1"/>
    <property type="molecule type" value="Genomic_DNA"/>
</dbReference>
<keyword evidence="6" id="KW-0175">Coiled coil</keyword>
<evidence type="ECO:0000313" key="8">
    <source>
        <dbReference type="EMBL" id="SHI39923.1"/>
    </source>
</evidence>
<accession>A0A1M6AUM7</accession>
<keyword evidence="2" id="KW-1003">Cell membrane</keyword>
<evidence type="ECO:0000256" key="7">
    <source>
        <dbReference type="SAM" id="Phobius"/>
    </source>
</evidence>
<proteinExistence type="predicted"/>
<keyword evidence="5 7" id="KW-0472">Membrane</keyword>